<dbReference type="GO" id="GO:0003836">
    <property type="term" value="F:beta-galactoside (CMP) alpha-2,3-sialyltransferase activity"/>
    <property type="evidence" value="ECO:0007669"/>
    <property type="project" value="UniProtKB-EC"/>
</dbReference>
<dbReference type="Gene3D" id="3.90.1480.20">
    <property type="entry name" value="Glycosyl transferase family 29"/>
    <property type="match status" value="1"/>
</dbReference>
<keyword evidence="16" id="KW-0325">Glycoprotein</keyword>
<gene>
    <name evidence="36 37" type="primary">LOC116940480</name>
</gene>
<evidence type="ECO:0000256" key="24">
    <source>
        <dbReference type="ARBA" id="ARBA00043673"/>
    </source>
</evidence>
<evidence type="ECO:0000256" key="1">
    <source>
        <dbReference type="ARBA" id="ARBA00004323"/>
    </source>
</evidence>
<dbReference type="GO" id="GO:0047288">
    <property type="term" value="F:beta-D-galactosyl-(1-&gt;3)-N-acetyl-beta-D-galactosaminide alpha-2,3- sialyltransferase"/>
    <property type="evidence" value="ECO:0007669"/>
    <property type="project" value="UniProtKB-EC"/>
</dbReference>
<evidence type="ECO:0000256" key="12">
    <source>
        <dbReference type="ARBA" id="ARBA00023034"/>
    </source>
</evidence>
<evidence type="ECO:0000313" key="37">
    <source>
        <dbReference type="RefSeq" id="XP_032806253.1"/>
    </source>
</evidence>
<dbReference type="InterPro" id="IPR038578">
    <property type="entry name" value="GT29-like_sf"/>
</dbReference>
<sequence>MTRDAVTPFGSVHCSPGMRTCKFLMINVGVSVVLYVCIMAMFLRTERHEVCPLCRCATTAAPDSARLRSEERIVAAVLGAQNHTAAAAFGALLQELGLLRTSLRDLHGSANGSSARNEGIVRAILEDVRELLEASRAAKRAAAVAAAVTESPERLVQEKRDAEQQREAWSSLQRNVEHMQRLYTNFSLTVSEAVRRQLAAVTTERPHIRRDTYSMSLACRPIPKRNNSAWFKSHYNDTVTPFLTNQTATLSNDTLKWFKTMQSDRNTPEKLQALVTTLLSLLPPNAGFPRPSSKSCLRCAVVGNSGNVKDLRYGTFIDQHTFVFRMNNAPVQCFERDVGKRTTHRFVYPESFKEDIATGVGLVLMAFKSNDFLWLLNKLPNYNVSRFLLKKKVSLLDLKQTKVLVVNPTFMKYVREAWSEKHGRYPSTGFLTTLFALHVCDEVNLFGFGQDRRGSWHHYWADTYTGGAAWRKTLVHDGDYEASILARLDEEGIINIYRES</sequence>
<keyword evidence="15" id="KW-1015">Disulfide bond</keyword>
<keyword evidence="12" id="KW-0333">Golgi apparatus</keyword>
<dbReference type="GeneID" id="116940480"/>
<dbReference type="EC" id="2.4.3.2" evidence="19"/>
<name>A0AAJ7SX70_PETMA</name>
<comment type="subunit">
    <text evidence="29">Homodimer; disulfide-linked. Homodimer formation occurs in the endoplasmic reticulum.</text>
</comment>
<dbReference type="InterPro" id="IPR001675">
    <property type="entry name" value="Glyco_trans_29"/>
</dbReference>
<dbReference type="PANTHER" id="PTHR46032:SF2">
    <property type="entry name" value="GAL BETA 1,3-GALNAC ALPHA-2,3-SIALYL TRANSFERASE-RELATED"/>
    <property type="match status" value="1"/>
</dbReference>
<keyword evidence="14 34" id="KW-0472">Membrane</keyword>
<evidence type="ECO:0000256" key="33">
    <source>
        <dbReference type="ARBA" id="ARBA00082805"/>
    </source>
</evidence>
<comment type="subcellular location">
    <subcellularLocation>
        <location evidence="1">Golgi apparatus membrane</location>
        <topology evidence="1">Single-pass type II membrane protein</topology>
    </subcellularLocation>
    <subcellularLocation>
        <location evidence="18">Golgi apparatus</location>
        <location evidence="18">Golgi stack membrane</location>
    </subcellularLocation>
    <subcellularLocation>
        <location evidence="2">Secreted</location>
    </subcellularLocation>
</comment>
<dbReference type="GO" id="GO:0032580">
    <property type="term" value="C:Golgi cisterna membrane"/>
    <property type="evidence" value="ECO:0007669"/>
    <property type="project" value="UniProtKB-SubCell"/>
</dbReference>
<evidence type="ECO:0000256" key="29">
    <source>
        <dbReference type="ARBA" id="ARBA00062545"/>
    </source>
</evidence>
<dbReference type="AlphaFoldDB" id="A0AAJ7SX70"/>
<evidence type="ECO:0000256" key="18">
    <source>
        <dbReference type="ARBA" id="ARBA00037859"/>
    </source>
</evidence>
<evidence type="ECO:0000313" key="35">
    <source>
        <dbReference type="Proteomes" id="UP001318040"/>
    </source>
</evidence>
<evidence type="ECO:0000256" key="25">
    <source>
        <dbReference type="ARBA" id="ARBA00043773"/>
    </source>
</evidence>
<comment type="catalytic activity">
    <reaction evidence="25">
        <text>a ganglioside GM1 (d18:1(4E)) + CMP-N-acetyl-beta-neuraminate = a ganglioside GD1a (d18:1(4E)) + CMP + H(+)</text>
        <dbReference type="Rhea" id="RHEA:18021"/>
        <dbReference type="ChEBI" id="CHEBI:15378"/>
        <dbReference type="ChEBI" id="CHEBI:57812"/>
        <dbReference type="ChEBI" id="CHEBI:60377"/>
        <dbReference type="ChEBI" id="CHEBI:77709"/>
        <dbReference type="ChEBI" id="CHEBI:78445"/>
        <dbReference type="EC" id="2.4.3.2"/>
    </reaction>
    <physiologicalReaction direction="left-to-right" evidence="25">
        <dbReference type="Rhea" id="RHEA:18022"/>
    </physiologicalReaction>
</comment>
<keyword evidence="6" id="KW-0964">Secreted</keyword>
<dbReference type="GO" id="GO:0005576">
    <property type="term" value="C:extracellular region"/>
    <property type="evidence" value="ECO:0007669"/>
    <property type="project" value="UniProtKB-SubCell"/>
</dbReference>
<keyword evidence="7" id="KW-0328">Glycosyltransferase</keyword>
<evidence type="ECO:0000256" key="8">
    <source>
        <dbReference type="ARBA" id="ARBA00022679"/>
    </source>
</evidence>
<evidence type="ECO:0000256" key="27">
    <source>
        <dbReference type="ARBA" id="ARBA00047509"/>
    </source>
</evidence>
<organism evidence="35 37">
    <name type="scientific">Petromyzon marinus</name>
    <name type="common">Sea lamprey</name>
    <dbReference type="NCBI Taxonomy" id="7757"/>
    <lineage>
        <taxon>Eukaryota</taxon>
        <taxon>Metazoa</taxon>
        <taxon>Chordata</taxon>
        <taxon>Craniata</taxon>
        <taxon>Vertebrata</taxon>
        <taxon>Cyclostomata</taxon>
        <taxon>Hyperoartia</taxon>
        <taxon>Petromyzontiformes</taxon>
        <taxon>Petromyzontidae</taxon>
        <taxon>Petromyzon</taxon>
    </lineage>
</organism>
<evidence type="ECO:0000256" key="15">
    <source>
        <dbReference type="ARBA" id="ARBA00023157"/>
    </source>
</evidence>
<evidence type="ECO:0000256" key="9">
    <source>
        <dbReference type="ARBA" id="ARBA00022692"/>
    </source>
</evidence>
<protein>
    <recommendedName>
        <fullName evidence="30">CMP-N-acetylneuraminate-beta-galactosamide-alpha-2,3-sialyltransferase 2</fullName>
        <ecNumber evidence="19">2.4.3.2</ecNumber>
        <ecNumber evidence="20">2.4.3.4</ecNumber>
    </recommendedName>
    <alternativeName>
        <fullName evidence="23">Gal-NAc6S</fullName>
    </alternativeName>
    <alternativeName>
        <fullName evidence="21">Gal-beta-1,3-GalNAc-alpha-2,3-sialyltransferase</fullName>
    </alternativeName>
    <alternativeName>
        <fullName evidence="22">Monosialoganglioside sialyltransferase</fullName>
    </alternativeName>
    <alternativeName>
        <fullName evidence="31">ST3Gal II</fullName>
    </alternativeName>
    <alternativeName>
        <fullName evidence="32">ST3GalA.2</fullName>
    </alternativeName>
    <alternativeName>
        <fullName evidence="33">Sialyltransferase 4B</fullName>
    </alternativeName>
</protein>
<keyword evidence="13" id="KW-0443">Lipid metabolism</keyword>
<evidence type="ECO:0000256" key="6">
    <source>
        <dbReference type="ARBA" id="ARBA00022525"/>
    </source>
</evidence>
<evidence type="ECO:0000256" key="10">
    <source>
        <dbReference type="ARBA" id="ARBA00022968"/>
    </source>
</evidence>
<dbReference type="Pfam" id="PF00777">
    <property type="entry name" value="Glyco_transf_29"/>
    <property type="match status" value="1"/>
</dbReference>
<evidence type="ECO:0000256" key="16">
    <source>
        <dbReference type="ARBA" id="ARBA00023180"/>
    </source>
</evidence>
<dbReference type="FunFam" id="3.90.1480.20:FF:000002">
    <property type="entry name" value="CMP-N-acetylneuraminate-beta-galactosamide- alpha-2,3-sialyltransferase 2"/>
    <property type="match status" value="1"/>
</dbReference>
<feature type="transmembrane region" description="Helical" evidence="34">
    <location>
        <begin position="23"/>
        <end position="43"/>
    </location>
</feature>
<evidence type="ECO:0000256" key="13">
    <source>
        <dbReference type="ARBA" id="ARBA00023098"/>
    </source>
</evidence>
<evidence type="ECO:0000256" key="14">
    <source>
        <dbReference type="ARBA" id="ARBA00023136"/>
    </source>
</evidence>
<evidence type="ECO:0000256" key="32">
    <source>
        <dbReference type="ARBA" id="ARBA00081332"/>
    </source>
</evidence>
<dbReference type="GO" id="GO:0006629">
    <property type="term" value="P:lipid metabolic process"/>
    <property type="evidence" value="ECO:0007669"/>
    <property type="project" value="UniProtKB-KW"/>
</dbReference>
<evidence type="ECO:0000256" key="26">
    <source>
        <dbReference type="ARBA" id="ARBA00043816"/>
    </source>
</evidence>
<evidence type="ECO:0000256" key="11">
    <source>
        <dbReference type="ARBA" id="ARBA00022989"/>
    </source>
</evidence>
<evidence type="ECO:0000256" key="7">
    <source>
        <dbReference type="ARBA" id="ARBA00022676"/>
    </source>
</evidence>
<comment type="catalytic activity">
    <reaction evidence="28">
        <text>a globoside GalGb4Cer + CMP-N-acetyl-beta-neuraminate = a globoside MSGG + CMP + H(+)</text>
        <dbReference type="Rhea" id="RHEA:65372"/>
        <dbReference type="ChEBI" id="CHEBI:15378"/>
        <dbReference type="ChEBI" id="CHEBI:57812"/>
        <dbReference type="ChEBI" id="CHEBI:60377"/>
        <dbReference type="ChEBI" id="CHEBI:140623"/>
        <dbReference type="ChEBI" id="CHEBI:140691"/>
    </reaction>
    <physiologicalReaction direction="left-to-right" evidence="28">
        <dbReference type="Rhea" id="RHEA:65373"/>
    </physiologicalReaction>
</comment>
<dbReference type="RefSeq" id="XP_032806252.1">
    <property type="nucleotide sequence ID" value="XM_032950361.1"/>
</dbReference>
<evidence type="ECO:0000256" key="17">
    <source>
        <dbReference type="ARBA" id="ARBA00036292"/>
    </source>
</evidence>
<comment type="catalytic activity">
    <reaction evidence="24">
        <text>a ganglioside GA1 (d18:1(4E)) + CMP-N-acetyl-beta-neuraminate = a ganglioside GM1b (d18:1(4E)) + CMP + H(+)</text>
        <dbReference type="Rhea" id="RHEA:47560"/>
        <dbReference type="ChEBI" id="CHEBI:15378"/>
        <dbReference type="ChEBI" id="CHEBI:27938"/>
        <dbReference type="ChEBI" id="CHEBI:57812"/>
        <dbReference type="ChEBI" id="CHEBI:60377"/>
        <dbReference type="ChEBI" id="CHEBI:78568"/>
    </reaction>
    <physiologicalReaction direction="left-to-right" evidence="24">
        <dbReference type="Rhea" id="RHEA:47561"/>
    </physiologicalReaction>
</comment>
<keyword evidence="9 34" id="KW-0812">Transmembrane</keyword>
<proteinExistence type="inferred from homology"/>
<evidence type="ECO:0000256" key="31">
    <source>
        <dbReference type="ARBA" id="ARBA00081228"/>
    </source>
</evidence>
<accession>A0AAJ7SX70</accession>
<dbReference type="InterPro" id="IPR051757">
    <property type="entry name" value="Beta-gal_alpha2-3_sialyltrans"/>
</dbReference>
<comment type="catalytic activity">
    <reaction evidence="27">
        <text>ganglioside GM1 (d18:1(4E)/18:0) + CMP-N-acetyl-beta-neuraminate = ganglioside GD1a (18:1(4E)/18:0) + CMP + H(+)</text>
        <dbReference type="Rhea" id="RHEA:48248"/>
        <dbReference type="ChEBI" id="CHEBI:15378"/>
        <dbReference type="ChEBI" id="CHEBI:57812"/>
        <dbReference type="ChEBI" id="CHEBI:60377"/>
        <dbReference type="ChEBI" id="CHEBI:73110"/>
        <dbReference type="ChEBI" id="CHEBI:90153"/>
    </reaction>
    <physiologicalReaction direction="left-to-right" evidence="27">
        <dbReference type="Rhea" id="RHEA:48249"/>
    </physiologicalReaction>
</comment>
<evidence type="ECO:0000256" key="21">
    <source>
        <dbReference type="ARBA" id="ARBA00042448"/>
    </source>
</evidence>
<comment type="similarity">
    <text evidence="5">Belongs to the glycosyltransferase 29 family.</text>
</comment>
<evidence type="ECO:0000256" key="20">
    <source>
        <dbReference type="ARBA" id="ARBA00039107"/>
    </source>
</evidence>
<dbReference type="EC" id="2.4.3.4" evidence="20"/>
<evidence type="ECO:0000256" key="34">
    <source>
        <dbReference type="SAM" id="Phobius"/>
    </source>
</evidence>
<evidence type="ECO:0000256" key="4">
    <source>
        <dbReference type="ARBA" id="ARBA00004934"/>
    </source>
</evidence>
<evidence type="ECO:0000256" key="30">
    <source>
        <dbReference type="ARBA" id="ARBA00072809"/>
    </source>
</evidence>
<keyword evidence="10" id="KW-0735">Signal-anchor</keyword>
<dbReference type="KEGG" id="pmrn:116940480"/>
<dbReference type="GO" id="GO:0000139">
    <property type="term" value="C:Golgi membrane"/>
    <property type="evidence" value="ECO:0007669"/>
    <property type="project" value="UniProtKB-SubCell"/>
</dbReference>
<reference evidence="36 37" key="1">
    <citation type="submission" date="2025-04" db="UniProtKB">
        <authorList>
            <consortium name="RefSeq"/>
        </authorList>
    </citation>
    <scope>IDENTIFICATION</scope>
    <source>
        <tissue evidence="36 37">Sperm</tissue>
    </source>
</reference>
<keyword evidence="8" id="KW-0808">Transferase</keyword>
<comment type="pathway">
    <text evidence="3">Protein modification; protein glycosylation.</text>
</comment>
<keyword evidence="35" id="KW-1185">Reference proteome</keyword>
<evidence type="ECO:0000256" key="22">
    <source>
        <dbReference type="ARBA" id="ARBA00042990"/>
    </source>
</evidence>
<dbReference type="GO" id="GO:0097503">
    <property type="term" value="P:sialylation"/>
    <property type="evidence" value="ECO:0007669"/>
    <property type="project" value="TreeGrafter"/>
</dbReference>
<evidence type="ECO:0000256" key="19">
    <source>
        <dbReference type="ARBA" id="ARBA00039106"/>
    </source>
</evidence>
<comment type="catalytic activity">
    <reaction evidence="26">
        <text>a ganglioside GA1 + CMP-N-acetyl-beta-neuraminate = a ganglioside GM1b + CMP + H(+)</text>
        <dbReference type="Rhea" id="RHEA:48244"/>
        <dbReference type="ChEBI" id="CHEBI:15378"/>
        <dbReference type="ChEBI" id="CHEBI:57812"/>
        <dbReference type="ChEBI" id="CHEBI:60377"/>
        <dbReference type="ChEBI" id="CHEBI:88069"/>
        <dbReference type="ChEBI" id="CHEBI:90151"/>
    </reaction>
    <physiologicalReaction direction="left-to-right" evidence="26">
        <dbReference type="Rhea" id="RHEA:48245"/>
    </physiologicalReaction>
</comment>
<dbReference type="Proteomes" id="UP001318040">
    <property type="component" value="Chromosome 9"/>
</dbReference>
<evidence type="ECO:0000256" key="23">
    <source>
        <dbReference type="ARBA" id="ARBA00042991"/>
    </source>
</evidence>
<dbReference type="PANTHER" id="PTHR46032">
    <property type="entry name" value="ALPHA-2,3-SIALYLTRANSFERASE ST3GAL I ISOFORM X1"/>
    <property type="match status" value="1"/>
</dbReference>
<comment type="pathway">
    <text evidence="4">Glycolipid biosynthesis.</text>
</comment>
<evidence type="ECO:0000313" key="36">
    <source>
        <dbReference type="RefSeq" id="XP_032806252.1"/>
    </source>
</evidence>
<comment type="catalytic activity">
    <reaction evidence="17">
        <text>a beta-D-galactosyl-(1-&gt;3)-N-acetyl-alpha-D-galactosaminyl derivative + CMP-N-acetyl-beta-neuraminate = an N-acetyl-alpha-neuraminyl-(2-&gt;3)-beta-D-galactosyl-(1-&gt;3)-N-acetyl-alpha-D-galactosaminyl derivative + CMP + H(+)</text>
        <dbReference type="Rhea" id="RHEA:21616"/>
        <dbReference type="ChEBI" id="CHEBI:15378"/>
        <dbReference type="ChEBI" id="CHEBI:57812"/>
        <dbReference type="ChEBI" id="CHEBI:60377"/>
        <dbReference type="ChEBI" id="CHEBI:133470"/>
        <dbReference type="ChEBI" id="CHEBI:139596"/>
        <dbReference type="EC" id="2.4.3.4"/>
    </reaction>
    <physiologicalReaction direction="left-to-right" evidence="17">
        <dbReference type="Rhea" id="RHEA:21617"/>
    </physiologicalReaction>
</comment>
<evidence type="ECO:0000256" key="28">
    <source>
        <dbReference type="ARBA" id="ARBA00052027"/>
    </source>
</evidence>
<dbReference type="RefSeq" id="XP_032806253.1">
    <property type="nucleotide sequence ID" value="XM_032950362.1"/>
</dbReference>
<evidence type="ECO:0000256" key="3">
    <source>
        <dbReference type="ARBA" id="ARBA00004922"/>
    </source>
</evidence>
<keyword evidence="11 34" id="KW-1133">Transmembrane helix</keyword>
<evidence type="ECO:0000256" key="5">
    <source>
        <dbReference type="ARBA" id="ARBA00006003"/>
    </source>
</evidence>
<evidence type="ECO:0000256" key="2">
    <source>
        <dbReference type="ARBA" id="ARBA00004613"/>
    </source>
</evidence>